<dbReference type="InterPro" id="IPR004036">
    <property type="entry name" value="Endonuclease-III-like_CS2"/>
</dbReference>
<organism evidence="12 13">
    <name type="scientific">Adlercreutzia wanghongyangiae</name>
    <dbReference type="NCBI Taxonomy" id="3111451"/>
    <lineage>
        <taxon>Bacteria</taxon>
        <taxon>Bacillati</taxon>
        <taxon>Actinomycetota</taxon>
        <taxon>Coriobacteriia</taxon>
        <taxon>Eggerthellales</taxon>
        <taxon>Eggerthellaceae</taxon>
        <taxon>Adlercreutzia</taxon>
    </lineage>
</organism>
<dbReference type="RefSeq" id="WP_326424211.1">
    <property type="nucleotide sequence ID" value="NZ_JAYMFF010000010.1"/>
</dbReference>
<dbReference type="InterPro" id="IPR000445">
    <property type="entry name" value="HhH_motif"/>
</dbReference>
<comment type="catalytic activity">
    <reaction evidence="10">
        <text>2'-deoxyribonucleotide-(2'-deoxyribose 5'-phosphate)-2'-deoxyribonucleotide-DNA = a 3'-end 2'-deoxyribonucleotide-(2,3-dehydro-2,3-deoxyribose 5'-phosphate)-DNA + a 5'-end 5'-phospho-2'-deoxyribonucleoside-DNA + H(+)</text>
        <dbReference type="Rhea" id="RHEA:66592"/>
        <dbReference type="Rhea" id="RHEA-COMP:13180"/>
        <dbReference type="Rhea" id="RHEA-COMP:16897"/>
        <dbReference type="Rhea" id="RHEA-COMP:17067"/>
        <dbReference type="ChEBI" id="CHEBI:15378"/>
        <dbReference type="ChEBI" id="CHEBI:136412"/>
        <dbReference type="ChEBI" id="CHEBI:157695"/>
        <dbReference type="ChEBI" id="CHEBI:167181"/>
        <dbReference type="EC" id="4.2.99.18"/>
    </reaction>
</comment>
<evidence type="ECO:0000256" key="6">
    <source>
        <dbReference type="ARBA" id="ARBA00023004"/>
    </source>
</evidence>
<protein>
    <recommendedName>
        <fullName evidence="10">Endonuclease III</fullName>
        <ecNumber evidence="10">4.2.99.18</ecNumber>
    </recommendedName>
    <alternativeName>
        <fullName evidence="10">DNA-(apurinic or apyrimidinic site) lyase</fullName>
    </alternativeName>
</protein>
<evidence type="ECO:0000256" key="1">
    <source>
        <dbReference type="ARBA" id="ARBA00008343"/>
    </source>
</evidence>
<dbReference type="PANTHER" id="PTHR10359">
    <property type="entry name" value="A/G-SPECIFIC ADENINE GLYCOSYLASE/ENDONUCLEASE III"/>
    <property type="match status" value="1"/>
</dbReference>
<dbReference type="CDD" id="cd00056">
    <property type="entry name" value="ENDO3c"/>
    <property type="match status" value="1"/>
</dbReference>
<dbReference type="NCBIfam" id="TIGR01083">
    <property type="entry name" value="nth"/>
    <property type="match status" value="1"/>
</dbReference>
<keyword evidence="2 10" id="KW-0004">4Fe-4S</keyword>
<keyword evidence="5 10" id="KW-0378">Hydrolase</keyword>
<keyword evidence="3 10" id="KW-0479">Metal-binding</keyword>
<dbReference type="PIRSF" id="PIRSF001435">
    <property type="entry name" value="Nth"/>
    <property type="match status" value="1"/>
</dbReference>
<evidence type="ECO:0000259" key="11">
    <source>
        <dbReference type="SMART" id="SM00478"/>
    </source>
</evidence>
<dbReference type="Pfam" id="PF10576">
    <property type="entry name" value="EndIII_4Fe-2S"/>
    <property type="match status" value="1"/>
</dbReference>
<dbReference type="SMART" id="SM00478">
    <property type="entry name" value="ENDO3c"/>
    <property type="match status" value="1"/>
</dbReference>
<reference evidence="12 13" key="1">
    <citation type="submission" date="2024-01" db="EMBL/GenBank/DDBJ databases">
        <title>novel species in genus Adlercreutzia.</title>
        <authorList>
            <person name="Liu X."/>
        </authorList>
    </citation>
    <scope>NUCLEOTIDE SEQUENCE [LARGE SCALE GENOMIC DNA]</scope>
    <source>
        <strain evidence="12 13">R7</strain>
    </source>
</reference>
<name>A0ABU6IHY3_9ACTN</name>
<keyword evidence="9 10" id="KW-0326">Glycosidase</keyword>
<dbReference type="Gene3D" id="1.10.1670.10">
    <property type="entry name" value="Helix-hairpin-Helix base-excision DNA repair enzymes (C-terminal)"/>
    <property type="match status" value="1"/>
</dbReference>
<comment type="similarity">
    <text evidence="1 10">Belongs to the Nth/MutY family.</text>
</comment>
<evidence type="ECO:0000256" key="5">
    <source>
        <dbReference type="ARBA" id="ARBA00022801"/>
    </source>
</evidence>
<feature type="domain" description="HhH-GPD" evidence="11">
    <location>
        <begin position="45"/>
        <end position="195"/>
    </location>
</feature>
<dbReference type="PROSITE" id="PS01155">
    <property type="entry name" value="ENDONUCLEASE_III_2"/>
    <property type="match status" value="1"/>
</dbReference>
<dbReference type="InterPro" id="IPR003651">
    <property type="entry name" value="Endonuclease3_FeS-loop_motif"/>
</dbReference>
<dbReference type="InterPro" id="IPR003265">
    <property type="entry name" value="HhH-GPD_domain"/>
</dbReference>
<comment type="caution">
    <text evidence="12">The sequence shown here is derived from an EMBL/GenBank/DDBJ whole genome shotgun (WGS) entry which is preliminary data.</text>
</comment>
<evidence type="ECO:0000256" key="7">
    <source>
        <dbReference type="ARBA" id="ARBA00023014"/>
    </source>
</evidence>
<dbReference type="Proteomes" id="UP001349994">
    <property type="component" value="Unassembled WGS sequence"/>
</dbReference>
<accession>A0ABU6IHY3</accession>
<dbReference type="EMBL" id="JAYMFF010000010">
    <property type="protein sequence ID" value="MEC4176036.1"/>
    <property type="molecule type" value="Genomic_DNA"/>
</dbReference>
<feature type="binding site" evidence="10">
    <location>
        <position position="207"/>
    </location>
    <ligand>
        <name>[4Fe-4S] cluster</name>
        <dbReference type="ChEBI" id="CHEBI:49883"/>
    </ligand>
</feature>
<evidence type="ECO:0000256" key="8">
    <source>
        <dbReference type="ARBA" id="ARBA00023204"/>
    </source>
</evidence>
<evidence type="ECO:0000256" key="2">
    <source>
        <dbReference type="ARBA" id="ARBA00022485"/>
    </source>
</evidence>
<dbReference type="Pfam" id="PF00633">
    <property type="entry name" value="HHH"/>
    <property type="match status" value="1"/>
</dbReference>
<evidence type="ECO:0000256" key="3">
    <source>
        <dbReference type="ARBA" id="ARBA00022723"/>
    </source>
</evidence>
<dbReference type="HAMAP" id="MF_00942">
    <property type="entry name" value="Nth"/>
    <property type="match status" value="1"/>
</dbReference>
<comment type="function">
    <text evidence="10">DNA repair enzyme that has both DNA N-glycosylase activity and AP-lyase activity. The DNA N-glycosylase activity releases various damaged pyrimidines from DNA by cleaving the N-glycosidic bond, leaving an AP (apurinic/apyrimidinic) site. The AP-lyase activity cleaves the phosphodiester bond 3' to the AP site by a beta-elimination, leaving a 3'-terminal unsaturated sugar and a product with a terminal 5'-phosphate.</text>
</comment>
<evidence type="ECO:0000256" key="9">
    <source>
        <dbReference type="ARBA" id="ARBA00023295"/>
    </source>
</evidence>
<evidence type="ECO:0000313" key="12">
    <source>
        <dbReference type="EMBL" id="MEC4176036.1"/>
    </source>
</evidence>
<keyword evidence="13" id="KW-1185">Reference proteome</keyword>
<evidence type="ECO:0000313" key="13">
    <source>
        <dbReference type="Proteomes" id="UP001349994"/>
    </source>
</evidence>
<feature type="binding site" evidence="10">
    <location>
        <position position="197"/>
    </location>
    <ligand>
        <name>[4Fe-4S] cluster</name>
        <dbReference type="ChEBI" id="CHEBI:49883"/>
    </ligand>
</feature>
<dbReference type="Gene3D" id="1.10.340.30">
    <property type="entry name" value="Hypothetical protein, domain 2"/>
    <property type="match status" value="1"/>
</dbReference>
<dbReference type="GO" id="GO:0004519">
    <property type="term" value="F:endonuclease activity"/>
    <property type="evidence" value="ECO:0007669"/>
    <property type="project" value="UniProtKB-KW"/>
</dbReference>
<dbReference type="InterPro" id="IPR023170">
    <property type="entry name" value="HhH_base_excis_C"/>
</dbReference>
<dbReference type="PANTHER" id="PTHR10359:SF18">
    <property type="entry name" value="ENDONUCLEASE III"/>
    <property type="match status" value="1"/>
</dbReference>
<evidence type="ECO:0000256" key="10">
    <source>
        <dbReference type="HAMAP-Rule" id="MF_00942"/>
    </source>
</evidence>
<keyword evidence="12" id="KW-0255">Endonuclease</keyword>
<dbReference type="InterPro" id="IPR011257">
    <property type="entry name" value="DNA_glycosylase"/>
</dbReference>
<keyword evidence="8 10" id="KW-0234">DNA repair</keyword>
<comment type="cofactor">
    <cofactor evidence="10">
        <name>[4Fe-4S] cluster</name>
        <dbReference type="ChEBI" id="CHEBI:49883"/>
    </cofactor>
    <text evidence="10">Binds 1 [4Fe-4S] cluster.</text>
</comment>
<dbReference type="PROSITE" id="PS00764">
    <property type="entry name" value="ENDONUCLEASE_III_1"/>
    <property type="match status" value="1"/>
</dbReference>
<proteinExistence type="inferred from homology"/>
<sequence length="220" mass="23982">MARESLASKKERAAAIEERMFAHYGPGEASLDYTTPFELTVAVVLSAQCTDAAVNKTTPALFAAYPTPAALAAASPDEVAEIIRSLGFFRSKARNLVALAQMVVADFGGEIPADVDALQKLPGVGRKTANCVMCEAFKDPQGIAVDTHVFRIAHRLKLAGPSADTPQKVEDILLKVYPRPQWLFINHQWVHFGREFCRARNPRCADCIVGDLCPTRGLWA</sequence>
<keyword evidence="6 10" id="KW-0408">Iron</keyword>
<dbReference type="InterPro" id="IPR005759">
    <property type="entry name" value="Nth"/>
</dbReference>
<evidence type="ECO:0000256" key="4">
    <source>
        <dbReference type="ARBA" id="ARBA00022763"/>
    </source>
</evidence>
<keyword evidence="10" id="KW-0456">Lyase</keyword>
<dbReference type="SUPFAM" id="SSF48150">
    <property type="entry name" value="DNA-glycosylase"/>
    <property type="match status" value="1"/>
</dbReference>
<gene>
    <name evidence="10 12" type="primary">nth</name>
    <name evidence="12" type="ORF">VIN30_06210</name>
</gene>
<dbReference type="EC" id="4.2.99.18" evidence="10"/>
<dbReference type="InterPro" id="IPR004035">
    <property type="entry name" value="Endouclease-III_FeS-bd_BS"/>
</dbReference>
<feature type="binding site" evidence="10">
    <location>
        <position position="204"/>
    </location>
    <ligand>
        <name>[4Fe-4S] cluster</name>
        <dbReference type="ChEBI" id="CHEBI:49883"/>
    </ligand>
</feature>
<keyword evidence="12" id="KW-0540">Nuclease</keyword>
<keyword evidence="4 10" id="KW-0227">DNA damage</keyword>
<keyword evidence="7 10" id="KW-0411">Iron-sulfur</keyword>
<dbReference type="Pfam" id="PF00730">
    <property type="entry name" value="HhH-GPD"/>
    <property type="match status" value="1"/>
</dbReference>
<keyword evidence="10" id="KW-0238">DNA-binding</keyword>
<feature type="binding site" evidence="10">
    <location>
        <position position="213"/>
    </location>
    <ligand>
        <name>[4Fe-4S] cluster</name>
        <dbReference type="ChEBI" id="CHEBI:49883"/>
    </ligand>
</feature>